<sequence>MPPTPLYVVGFGILASVAPTRTFTCFFTRPLMTSGLVCCAMQQKGSAMTTENGQNKMPDQGQIPAPGNNPTRSDETWSGPDGERYGNNPDGFSRGNEGGHSWPSWDVGGGGSGFFL</sequence>
<feature type="region of interest" description="Disordered" evidence="1">
    <location>
        <begin position="47"/>
        <end position="116"/>
    </location>
</feature>
<comment type="caution">
    <text evidence="2">The sequence shown here is derived from an EMBL/GenBank/DDBJ whole genome shotgun (WGS) entry which is preliminary data.</text>
</comment>
<evidence type="ECO:0000313" key="2">
    <source>
        <dbReference type="EMBL" id="PIR47867.1"/>
    </source>
</evidence>
<evidence type="ECO:0000313" key="3">
    <source>
        <dbReference type="Proteomes" id="UP000230084"/>
    </source>
</evidence>
<reference evidence="2 3" key="1">
    <citation type="submission" date="2017-09" db="EMBL/GenBank/DDBJ databases">
        <title>Depth-based differentiation of microbial function through sediment-hosted aquifers and enrichment of novel symbionts in the deep terrestrial subsurface.</title>
        <authorList>
            <person name="Probst A.J."/>
            <person name="Ladd B."/>
            <person name="Jarett J.K."/>
            <person name="Geller-Mcgrath D.E."/>
            <person name="Sieber C.M."/>
            <person name="Emerson J.B."/>
            <person name="Anantharaman K."/>
            <person name="Thomas B.C."/>
            <person name="Malmstrom R."/>
            <person name="Stieglmeier M."/>
            <person name="Klingl A."/>
            <person name="Woyke T."/>
            <person name="Ryan C.M."/>
            <person name="Banfield J.F."/>
        </authorList>
    </citation>
    <scope>NUCLEOTIDE SEQUENCE [LARGE SCALE GENOMIC DNA]</scope>
    <source>
        <strain evidence="2">CG10_big_fil_rev_8_21_14_0_10_50_16</strain>
    </source>
</reference>
<proteinExistence type="predicted"/>
<dbReference type="EMBL" id="PCYM01000001">
    <property type="protein sequence ID" value="PIR47867.1"/>
    <property type="molecule type" value="Genomic_DNA"/>
</dbReference>
<protein>
    <submittedName>
        <fullName evidence="2">Uncharacterized protein</fullName>
    </submittedName>
</protein>
<evidence type="ECO:0000256" key="1">
    <source>
        <dbReference type="SAM" id="MobiDB-lite"/>
    </source>
</evidence>
<accession>A0A2H0RN39</accession>
<feature type="compositionally biased region" description="Polar residues" evidence="1">
    <location>
        <begin position="47"/>
        <end position="57"/>
    </location>
</feature>
<feature type="compositionally biased region" description="Gly residues" evidence="1">
    <location>
        <begin position="107"/>
        <end position="116"/>
    </location>
</feature>
<name>A0A2H0RN39_9BACT</name>
<organism evidence="2 3">
    <name type="scientific">Candidatus Uhrbacteria bacterium CG10_big_fil_rev_8_21_14_0_10_50_16</name>
    <dbReference type="NCBI Taxonomy" id="1975039"/>
    <lineage>
        <taxon>Bacteria</taxon>
        <taxon>Candidatus Uhriibacteriota</taxon>
    </lineage>
</organism>
<dbReference type="AlphaFoldDB" id="A0A2H0RN39"/>
<dbReference type="Proteomes" id="UP000230084">
    <property type="component" value="Unassembled WGS sequence"/>
</dbReference>
<gene>
    <name evidence="2" type="ORF">COV06_00500</name>
</gene>